<evidence type="ECO:0000313" key="4">
    <source>
        <dbReference type="Proteomes" id="UP000593577"/>
    </source>
</evidence>
<dbReference type="SUPFAM" id="SSF57889">
    <property type="entry name" value="Cysteine-rich domain"/>
    <property type="match status" value="1"/>
</dbReference>
<dbReference type="InterPro" id="IPR046349">
    <property type="entry name" value="C1-like_sf"/>
</dbReference>
<dbReference type="AlphaFoldDB" id="A0A7J8WHQ2"/>
<accession>A0A7J8WHQ2</accession>
<keyword evidence="4" id="KW-1185">Reference proteome</keyword>
<organism evidence="3 4">
    <name type="scientific">Gossypium aridum</name>
    <name type="common">American cotton</name>
    <name type="synonym">Erioxylum aridum</name>
    <dbReference type="NCBI Taxonomy" id="34290"/>
    <lineage>
        <taxon>Eukaryota</taxon>
        <taxon>Viridiplantae</taxon>
        <taxon>Streptophyta</taxon>
        <taxon>Embryophyta</taxon>
        <taxon>Tracheophyta</taxon>
        <taxon>Spermatophyta</taxon>
        <taxon>Magnoliopsida</taxon>
        <taxon>eudicotyledons</taxon>
        <taxon>Gunneridae</taxon>
        <taxon>Pentapetalae</taxon>
        <taxon>rosids</taxon>
        <taxon>malvids</taxon>
        <taxon>Malvales</taxon>
        <taxon>Malvaceae</taxon>
        <taxon>Malvoideae</taxon>
        <taxon>Gossypium</taxon>
    </lineage>
</organism>
<dbReference type="InterPro" id="IPR004146">
    <property type="entry name" value="DC1"/>
</dbReference>
<dbReference type="EMBL" id="JABFAA010000001">
    <property type="protein sequence ID" value="MBA0674432.1"/>
    <property type="molecule type" value="Genomic_DNA"/>
</dbReference>
<keyword evidence="1" id="KW-0677">Repeat</keyword>
<evidence type="ECO:0000259" key="2">
    <source>
        <dbReference type="Pfam" id="PF03107"/>
    </source>
</evidence>
<sequence length="97" mass="11291">MELQQHIGHLHPLVFNQEMNHQSEETFCCFGCNRKVKGLSFIYSECGFFLHKGCALSSFAFYVQHFLFFEDNINSHCVLVVVIEIPFTNAKIVTMLW</sequence>
<feature type="domain" description="DC1" evidence="2">
    <location>
        <begin position="9"/>
        <end position="55"/>
    </location>
</feature>
<name>A0A7J8WHQ2_GOSAI</name>
<protein>
    <recommendedName>
        <fullName evidence="2">DC1 domain-containing protein</fullName>
    </recommendedName>
</protein>
<reference evidence="3 4" key="1">
    <citation type="journal article" date="2019" name="Genome Biol. Evol.">
        <title>Insights into the evolution of the New World diploid cottons (Gossypium, subgenus Houzingenia) based on genome sequencing.</title>
        <authorList>
            <person name="Grover C.E."/>
            <person name="Arick M.A. 2nd"/>
            <person name="Thrash A."/>
            <person name="Conover J.L."/>
            <person name="Sanders W.S."/>
            <person name="Peterson D.G."/>
            <person name="Frelichowski J.E."/>
            <person name="Scheffler J.A."/>
            <person name="Scheffler B.E."/>
            <person name="Wendel J.F."/>
        </authorList>
    </citation>
    <scope>NUCLEOTIDE SEQUENCE [LARGE SCALE GENOMIC DNA]</scope>
    <source>
        <strain evidence="3">185</strain>
        <tissue evidence="3">Leaf</tissue>
    </source>
</reference>
<feature type="non-terminal residue" evidence="3">
    <location>
        <position position="97"/>
    </location>
</feature>
<proteinExistence type="predicted"/>
<evidence type="ECO:0000256" key="1">
    <source>
        <dbReference type="ARBA" id="ARBA00022737"/>
    </source>
</evidence>
<dbReference type="Pfam" id="PF03107">
    <property type="entry name" value="C1_2"/>
    <property type="match status" value="1"/>
</dbReference>
<dbReference type="Proteomes" id="UP000593577">
    <property type="component" value="Unassembled WGS sequence"/>
</dbReference>
<comment type="caution">
    <text evidence="3">The sequence shown here is derived from an EMBL/GenBank/DDBJ whole genome shotgun (WGS) entry which is preliminary data.</text>
</comment>
<evidence type="ECO:0000313" key="3">
    <source>
        <dbReference type="EMBL" id="MBA0674432.1"/>
    </source>
</evidence>
<gene>
    <name evidence="3" type="ORF">Goari_016032</name>
</gene>